<accession>A0A8T2KMP2</accession>
<evidence type="ECO:0000313" key="4">
    <source>
        <dbReference type="Proteomes" id="UP000752171"/>
    </source>
</evidence>
<dbReference type="PANTHER" id="PTHR45784">
    <property type="entry name" value="C-TYPE LECTIN DOMAIN FAMILY 20 MEMBER A-RELATED"/>
    <property type="match status" value="1"/>
</dbReference>
<dbReference type="PANTHER" id="PTHR45784:SF3">
    <property type="entry name" value="C-TYPE LECTIN DOMAIN FAMILY 4 MEMBER K-LIKE-RELATED"/>
    <property type="match status" value="1"/>
</dbReference>
<dbReference type="InterPro" id="IPR016186">
    <property type="entry name" value="C-type_lectin-like/link_sf"/>
</dbReference>
<proteinExistence type="predicted"/>
<dbReference type="Pfam" id="PF00059">
    <property type="entry name" value="Lectin_C"/>
    <property type="match status" value="2"/>
</dbReference>
<reference evidence="3 4" key="1">
    <citation type="submission" date="2021-07" db="EMBL/GenBank/DDBJ databases">
        <authorList>
            <person name="Imarazene B."/>
            <person name="Zahm M."/>
            <person name="Klopp C."/>
            <person name="Cabau C."/>
            <person name="Beille S."/>
            <person name="Jouanno E."/>
            <person name="Castinel A."/>
            <person name="Lluch J."/>
            <person name="Gil L."/>
            <person name="Kuchtly C."/>
            <person name="Lopez Roques C."/>
            <person name="Donnadieu C."/>
            <person name="Parrinello H."/>
            <person name="Journot L."/>
            <person name="Du K."/>
            <person name="Schartl M."/>
            <person name="Retaux S."/>
            <person name="Guiguen Y."/>
        </authorList>
    </citation>
    <scope>NUCLEOTIDE SEQUENCE [LARGE SCALE GENOMIC DNA]</scope>
    <source>
        <strain evidence="3">Pach_M1</strain>
        <tissue evidence="3">Testis</tissue>
    </source>
</reference>
<keyword evidence="1" id="KW-1015">Disulfide bond</keyword>
<organism evidence="3 4">
    <name type="scientific">Astyanax mexicanus</name>
    <name type="common">Blind cave fish</name>
    <name type="synonym">Astyanax fasciatus mexicanus</name>
    <dbReference type="NCBI Taxonomy" id="7994"/>
    <lineage>
        <taxon>Eukaryota</taxon>
        <taxon>Metazoa</taxon>
        <taxon>Chordata</taxon>
        <taxon>Craniata</taxon>
        <taxon>Vertebrata</taxon>
        <taxon>Euteleostomi</taxon>
        <taxon>Actinopterygii</taxon>
        <taxon>Neopterygii</taxon>
        <taxon>Teleostei</taxon>
        <taxon>Ostariophysi</taxon>
        <taxon>Characiformes</taxon>
        <taxon>Characoidei</taxon>
        <taxon>Acestrorhamphidae</taxon>
        <taxon>Acestrorhamphinae</taxon>
        <taxon>Astyanax</taxon>
    </lineage>
</organism>
<dbReference type="PROSITE" id="PS50041">
    <property type="entry name" value="C_TYPE_LECTIN_2"/>
    <property type="match status" value="2"/>
</dbReference>
<sequence>MELSPFQLLIITGILPHILSSRLRGYHLIRDKMNFNGSWNYCKQNFISLAVVNSPDELKAITAEAQRLGFKSEAWIGMYNDVNSWHWSIDNSELGSVRMWSNGEPNNNNVKEECVKIDGSGKWYDAPCQDPNQFVCYNANGSAQYVHISSPTKSWKDAQAYCRQFYTDLACPKDDTENTAVKAVLSSKSVWMGLFRYSWMWADGTPVSYAAWKSSQPDNSGGTENLCTFLNGGLFHDDVCSDQRAFFCQYSLKKMFVKVQVQSNQDVNDPSVKDGIMQKMQDKLQELGMAEDNTLTWRMQPDGNVFYVKNNKKENSSETCDA</sequence>
<dbReference type="InterPro" id="IPR016187">
    <property type="entry name" value="CTDL_fold"/>
</dbReference>
<keyword evidence="3" id="KW-0675">Receptor</keyword>
<protein>
    <submittedName>
        <fullName evidence="3">Macrophage mannose receptor 1-like</fullName>
    </submittedName>
</protein>
<dbReference type="Proteomes" id="UP000752171">
    <property type="component" value="Unassembled WGS sequence"/>
</dbReference>
<dbReference type="InterPro" id="IPR018378">
    <property type="entry name" value="C-type_lectin_CS"/>
</dbReference>
<dbReference type="AlphaFoldDB" id="A0A8T2KMP2"/>
<dbReference type="Gene3D" id="3.10.100.10">
    <property type="entry name" value="Mannose-Binding Protein A, subunit A"/>
    <property type="match status" value="2"/>
</dbReference>
<dbReference type="SUPFAM" id="SSF56436">
    <property type="entry name" value="C-type lectin-like"/>
    <property type="match status" value="2"/>
</dbReference>
<comment type="caution">
    <text evidence="3">The sequence shown here is derived from an EMBL/GenBank/DDBJ whole genome shotgun (WGS) entry which is preliminary data.</text>
</comment>
<dbReference type="SMART" id="SM00034">
    <property type="entry name" value="CLECT"/>
    <property type="match status" value="2"/>
</dbReference>
<dbReference type="InterPro" id="IPR001304">
    <property type="entry name" value="C-type_lectin-like"/>
</dbReference>
<evidence type="ECO:0000259" key="2">
    <source>
        <dbReference type="PROSITE" id="PS50041"/>
    </source>
</evidence>
<dbReference type="PROSITE" id="PS00615">
    <property type="entry name" value="C_TYPE_LECTIN_1"/>
    <property type="match status" value="1"/>
</dbReference>
<name>A0A8T2KMP2_ASTMX</name>
<evidence type="ECO:0000256" key="1">
    <source>
        <dbReference type="ARBA" id="ARBA00023157"/>
    </source>
</evidence>
<feature type="domain" description="C-type lectin" evidence="2">
    <location>
        <begin position="26"/>
        <end position="137"/>
    </location>
</feature>
<dbReference type="EMBL" id="JAICCE010000025">
    <property type="protein sequence ID" value="KAG9259977.1"/>
    <property type="molecule type" value="Genomic_DNA"/>
</dbReference>
<feature type="domain" description="C-type lectin" evidence="2">
    <location>
        <begin position="140"/>
        <end position="249"/>
    </location>
</feature>
<evidence type="ECO:0000313" key="3">
    <source>
        <dbReference type="EMBL" id="KAG9259977.1"/>
    </source>
</evidence>
<gene>
    <name evidence="3" type="primary">MRC1</name>
    <name evidence="3" type="ORF">AMEX_G27618</name>
</gene>